<keyword evidence="2" id="KW-1185">Reference proteome</keyword>
<proteinExistence type="predicted"/>
<evidence type="ECO:0000313" key="1">
    <source>
        <dbReference type="EMBL" id="KAK7115221.1"/>
    </source>
</evidence>
<organism evidence="1 2">
    <name type="scientific">Littorina saxatilis</name>
    <dbReference type="NCBI Taxonomy" id="31220"/>
    <lineage>
        <taxon>Eukaryota</taxon>
        <taxon>Metazoa</taxon>
        <taxon>Spiralia</taxon>
        <taxon>Lophotrochozoa</taxon>
        <taxon>Mollusca</taxon>
        <taxon>Gastropoda</taxon>
        <taxon>Caenogastropoda</taxon>
        <taxon>Littorinimorpha</taxon>
        <taxon>Littorinoidea</taxon>
        <taxon>Littorinidae</taxon>
        <taxon>Littorina</taxon>
    </lineage>
</organism>
<dbReference type="Proteomes" id="UP001374579">
    <property type="component" value="Unassembled WGS sequence"/>
</dbReference>
<gene>
    <name evidence="1" type="ORF">V1264_001135</name>
</gene>
<reference evidence="1 2" key="1">
    <citation type="submission" date="2024-02" db="EMBL/GenBank/DDBJ databases">
        <title>Chromosome-scale genome assembly of the rough periwinkle Littorina saxatilis.</title>
        <authorList>
            <person name="De Jode A."/>
            <person name="Faria R."/>
            <person name="Formenti G."/>
            <person name="Sims Y."/>
            <person name="Smith T.P."/>
            <person name="Tracey A."/>
            <person name="Wood J.M.D."/>
            <person name="Zagrodzka Z.B."/>
            <person name="Johannesson K."/>
            <person name="Butlin R.K."/>
            <person name="Leder E.H."/>
        </authorList>
    </citation>
    <scope>NUCLEOTIDE SEQUENCE [LARGE SCALE GENOMIC DNA]</scope>
    <source>
        <strain evidence="1">Snail1</strain>
        <tissue evidence="1">Muscle</tissue>
    </source>
</reference>
<dbReference type="AlphaFoldDB" id="A0AAN9C0V1"/>
<dbReference type="EMBL" id="JBAMIC010000001">
    <property type="protein sequence ID" value="KAK7115221.1"/>
    <property type="molecule type" value="Genomic_DNA"/>
</dbReference>
<name>A0AAN9C0V1_9CAEN</name>
<sequence>MDPYCDHLQNYTSQQPPLNTYRGEVARQHQWREFTKPPGDGVYMFVRFATNNGTTVSVVEQSVVLAKRAITNLGGRFLGIARKIWDLNPAARMEEAVVVFWFHSVKDARTFFVSDPRMKQPDFPAPAGSCEAWGVVRFYTPPNEHLYSTFMISEVQLYRTTDYMTYKELFARKFAQLLLDYDAQPFVVQSVGAEFLRRYFVPHDTIVTVHLFKNPGHHAECKRDRRWDELMTIQRDLAREHCSLFTIDPRACP</sequence>
<comment type="caution">
    <text evidence="1">The sequence shown here is derived from an EMBL/GenBank/DDBJ whole genome shotgun (WGS) entry which is preliminary data.</text>
</comment>
<evidence type="ECO:0000313" key="2">
    <source>
        <dbReference type="Proteomes" id="UP001374579"/>
    </source>
</evidence>
<accession>A0AAN9C0V1</accession>
<protein>
    <submittedName>
        <fullName evidence="1">Uncharacterized protein</fullName>
    </submittedName>
</protein>